<dbReference type="GO" id="GO:0016301">
    <property type="term" value="F:kinase activity"/>
    <property type="evidence" value="ECO:0007669"/>
    <property type="project" value="UniProtKB-KW"/>
</dbReference>
<keyword evidence="2" id="KW-0444">Lipid biosynthesis</keyword>
<dbReference type="HAMAP" id="MF_01377">
    <property type="entry name" value="YegS"/>
    <property type="match status" value="1"/>
</dbReference>
<keyword evidence="6 13" id="KW-0418">Kinase</keyword>
<dbReference type="Pfam" id="PF19279">
    <property type="entry name" value="YegS_C"/>
    <property type="match status" value="1"/>
</dbReference>
<name>A0ABY6DRQ0_9NEIS</name>
<protein>
    <submittedName>
        <fullName evidence="13">Lipid kinase YegS</fullName>
    </submittedName>
</protein>
<keyword evidence="11" id="KW-1208">Phospholipid metabolism</keyword>
<dbReference type="InterPro" id="IPR045540">
    <property type="entry name" value="YegS/DAGK_C"/>
</dbReference>
<sequence>MATTPGDLVRLIVHGKAAADPELREAVLAARNQGHRLEVRVTWEQGDAARFTHEAVAEGAATVIAGGGDGTLNEVAGAILAHDIEQRPVLGLVPLGTANDFAHGAGIPLAPLPALRLALAGPIATVDAGRVNERIFVNMATGGFGTQLTVDTPSEQKELLGGFAYLLTGLRRFTSITADYGKVVGPGFNWEGDFLVLAVGNGSQAGGGHLLCPQARLDNGLLDLRILAGEELLPTLLERLIDGEEAESVVSARVPWLTLETPHPVHLNLDGEPLAGTHFRIEALPGALRFRLPGYCPLLDRAVG</sequence>
<proteinExistence type="inferred from homology"/>
<evidence type="ECO:0000256" key="2">
    <source>
        <dbReference type="ARBA" id="ARBA00022516"/>
    </source>
</evidence>
<dbReference type="NCBIfam" id="TIGR03702">
    <property type="entry name" value="lip_kinase_YegS"/>
    <property type="match status" value="1"/>
</dbReference>
<dbReference type="PROSITE" id="PS50146">
    <property type="entry name" value="DAGK"/>
    <property type="match status" value="1"/>
</dbReference>
<dbReference type="NCBIfam" id="NF009602">
    <property type="entry name" value="PRK13054.1"/>
    <property type="match status" value="1"/>
</dbReference>
<dbReference type="NCBIfam" id="TIGR00147">
    <property type="entry name" value="YegS/Rv2252/BmrU family lipid kinase"/>
    <property type="match status" value="1"/>
</dbReference>
<accession>A0ABY6DRQ0</accession>
<dbReference type="PANTHER" id="PTHR12358">
    <property type="entry name" value="SPHINGOSINE KINASE"/>
    <property type="match status" value="1"/>
</dbReference>
<dbReference type="InterPro" id="IPR005218">
    <property type="entry name" value="Diacylglycerol/lipid_kinase"/>
</dbReference>
<dbReference type="InterPro" id="IPR022433">
    <property type="entry name" value="Lip_kinase_YegS"/>
</dbReference>
<reference evidence="13" key="1">
    <citation type="submission" date="2022-10" db="EMBL/GenBank/DDBJ databases">
        <title>Chitiniphilus purpureus sp. nov., a novel chitin-degrading bacterium isolated from crawfish pond sediment.</title>
        <authorList>
            <person name="Li K."/>
        </authorList>
    </citation>
    <scope>NUCLEOTIDE SEQUENCE</scope>
    <source>
        <strain evidence="13">CD1</strain>
    </source>
</reference>
<organism evidence="13 14">
    <name type="scientific">Chitiniphilus purpureus</name>
    <dbReference type="NCBI Taxonomy" id="2981137"/>
    <lineage>
        <taxon>Bacteria</taxon>
        <taxon>Pseudomonadati</taxon>
        <taxon>Pseudomonadota</taxon>
        <taxon>Betaproteobacteria</taxon>
        <taxon>Neisseriales</taxon>
        <taxon>Chitinibacteraceae</taxon>
        <taxon>Chitiniphilus</taxon>
    </lineage>
</organism>
<evidence type="ECO:0000256" key="11">
    <source>
        <dbReference type="ARBA" id="ARBA00023264"/>
    </source>
</evidence>
<dbReference type="EMBL" id="CP106753">
    <property type="protein sequence ID" value="UXY17055.1"/>
    <property type="molecule type" value="Genomic_DNA"/>
</dbReference>
<dbReference type="Gene3D" id="3.40.50.10330">
    <property type="entry name" value="Probable inorganic polyphosphate/atp-NAD kinase, domain 1"/>
    <property type="match status" value="1"/>
</dbReference>
<evidence type="ECO:0000313" key="13">
    <source>
        <dbReference type="EMBL" id="UXY17055.1"/>
    </source>
</evidence>
<evidence type="ECO:0000256" key="1">
    <source>
        <dbReference type="ARBA" id="ARBA00001946"/>
    </source>
</evidence>
<dbReference type="Pfam" id="PF00781">
    <property type="entry name" value="DAGK_cat"/>
    <property type="match status" value="1"/>
</dbReference>
<evidence type="ECO:0000256" key="3">
    <source>
        <dbReference type="ARBA" id="ARBA00022679"/>
    </source>
</evidence>
<evidence type="ECO:0000256" key="10">
    <source>
        <dbReference type="ARBA" id="ARBA00023209"/>
    </source>
</evidence>
<evidence type="ECO:0000259" key="12">
    <source>
        <dbReference type="PROSITE" id="PS50146"/>
    </source>
</evidence>
<dbReference type="InterPro" id="IPR050187">
    <property type="entry name" value="Lipid_Phosphate_FormReg"/>
</dbReference>
<evidence type="ECO:0000313" key="14">
    <source>
        <dbReference type="Proteomes" id="UP001061302"/>
    </source>
</evidence>
<keyword evidence="8" id="KW-0460">Magnesium</keyword>
<dbReference type="InterPro" id="IPR016064">
    <property type="entry name" value="NAD/diacylglycerol_kinase_sf"/>
</dbReference>
<dbReference type="InterPro" id="IPR001206">
    <property type="entry name" value="Diacylglycerol_kinase_cat_dom"/>
</dbReference>
<evidence type="ECO:0000256" key="9">
    <source>
        <dbReference type="ARBA" id="ARBA00023098"/>
    </source>
</evidence>
<comment type="cofactor">
    <cofactor evidence="1">
        <name>Mg(2+)</name>
        <dbReference type="ChEBI" id="CHEBI:18420"/>
    </cofactor>
</comment>
<evidence type="ECO:0000256" key="4">
    <source>
        <dbReference type="ARBA" id="ARBA00022723"/>
    </source>
</evidence>
<keyword evidence="7" id="KW-0067">ATP-binding</keyword>
<evidence type="ECO:0000256" key="8">
    <source>
        <dbReference type="ARBA" id="ARBA00022842"/>
    </source>
</evidence>
<evidence type="ECO:0000256" key="5">
    <source>
        <dbReference type="ARBA" id="ARBA00022741"/>
    </source>
</evidence>
<dbReference type="Proteomes" id="UP001061302">
    <property type="component" value="Chromosome"/>
</dbReference>
<evidence type="ECO:0000256" key="6">
    <source>
        <dbReference type="ARBA" id="ARBA00022777"/>
    </source>
</evidence>
<keyword evidence="14" id="KW-1185">Reference proteome</keyword>
<feature type="domain" description="DAGKc" evidence="12">
    <location>
        <begin position="4"/>
        <end position="135"/>
    </location>
</feature>
<keyword evidence="3" id="KW-0808">Transferase</keyword>
<keyword evidence="4" id="KW-0479">Metal-binding</keyword>
<dbReference type="Gene3D" id="2.60.200.40">
    <property type="match status" value="1"/>
</dbReference>
<dbReference type="PANTHER" id="PTHR12358:SF106">
    <property type="entry name" value="LIPID KINASE YEGS"/>
    <property type="match status" value="1"/>
</dbReference>
<keyword evidence="5" id="KW-0547">Nucleotide-binding</keyword>
<dbReference type="SMART" id="SM00046">
    <property type="entry name" value="DAGKc"/>
    <property type="match status" value="1"/>
</dbReference>
<dbReference type="InterPro" id="IPR017438">
    <property type="entry name" value="ATP-NAD_kinase_N"/>
</dbReference>
<dbReference type="RefSeq" id="WP_263126484.1">
    <property type="nucleotide sequence ID" value="NZ_CP106753.1"/>
</dbReference>
<evidence type="ECO:0000256" key="7">
    <source>
        <dbReference type="ARBA" id="ARBA00022840"/>
    </source>
</evidence>
<keyword evidence="9" id="KW-0443">Lipid metabolism</keyword>
<gene>
    <name evidence="13" type="primary">yegS</name>
    <name evidence="13" type="ORF">N8I74_08605</name>
</gene>
<dbReference type="SUPFAM" id="SSF111331">
    <property type="entry name" value="NAD kinase/diacylglycerol kinase-like"/>
    <property type="match status" value="1"/>
</dbReference>
<keyword evidence="10" id="KW-0594">Phospholipid biosynthesis</keyword>